<reference evidence="3" key="1">
    <citation type="submission" date="2021-02" db="EMBL/GenBank/DDBJ databases">
        <authorList>
            <person name="Nowell W R."/>
        </authorList>
    </citation>
    <scope>NUCLEOTIDE SEQUENCE</scope>
</reference>
<evidence type="ECO:0000256" key="1">
    <source>
        <dbReference type="ARBA" id="ARBA00023002"/>
    </source>
</evidence>
<dbReference type="PANTHER" id="PTHR43157:SF31">
    <property type="entry name" value="PHOSPHATIDYLINOSITOL-GLYCAN BIOSYNTHESIS CLASS F PROTEIN"/>
    <property type="match status" value="1"/>
</dbReference>
<dbReference type="Proteomes" id="UP000681722">
    <property type="component" value="Unassembled WGS sequence"/>
</dbReference>
<dbReference type="PANTHER" id="PTHR43157">
    <property type="entry name" value="PHOSPHATIDYLINOSITOL-GLYCAN BIOSYNTHESIS CLASS F PROTEIN-RELATED"/>
    <property type="match status" value="1"/>
</dbReference>
<dbReference type="Pfam" id="PF00106">
    <property type="entry name" value="adh_short"/>
    <property type="match status" value="1"/>
</dbReference>
<dbReference type="InterPro" id="IPR002347">
    <property type="entry name" value="SDR_fam"/>
</dbReference>
<organism evidence="3 6">
    <name type="scientific">Didymodactylos carnosus</name>
    <dbReference type="NCBI Taxonomy" id="1234261"/>
    <lineage>
        <taxon>Eukaryota</taxon>
        <taxon>Metazoa</taxon>
        <taxon>Spiralia</taxon>
        <taxon>Gnathifera</taxon>
        <taxon>Rotifera</taxon>
        <taxon>Eurotatoria</taxon>
        <taxon>Bdelloidea</taxon>
        <taxon>Philodinida</taxon>
        <taxon>Philodinidae</taxon>
        <taxon>Didymodactylos</taxon>
    </lineage>
</organism>
<dbReference type="OrthoDB" id="191139at2759"/>
<dbReference type="AlphaFoldDB" id="A0A814LVT1"/>
<keyword evidence="6" id="KW-1185">Reference proteome</keyword>
<dbReference type="Proteomes" id="UP000682733">
    <property type="component" value="Unassembled WGS sequence"/>
</dbReference>
<evidence type="ECO:0000313" key="6">
    <source>
        <dbReference type="Proteomes" id="UP000663829"/>
    </source>
</evidence>
<gene>
    <name evidence="3" type="ORF">GPM918_LOCUS17279</name>
    <name evidence="2" type="ORF">OVA965_LOCUS2608</name>
    <name evidence="5" type="ORF">SRO942_LOCUS17278</name>
    <name evidence="4" type="ORF">TMI583_LOCUS2608</name>
</gene>
<evidence type="ECO:0000313" key="5">
    <source>
        <dbReference type="EMBL" id="CAF3838206.1"/>
    </source>
</evidence>
<dbReference type="EMBL" id="CAJOBA010000567">
    <property type="protein sequence ID" value="CAF3541907.1"/>
    <property type="molecule type" value="Genomic_DNA"/>
</dbReference>
<dbReference type="EMBL" id="CAJOBC010004714">
    <property type="protein sequence ID" value="CAF3838206.1"/>
    <property type="molecule type" value="Genomic_DNA"/>
</dbReference>
<comment type="caution">
    <text evidence="3">The sequence shown here is derived from an EMBL/GenBank/DDBJ whole genome shotgun (WGS) entry which is preliminary data.</text>
</comment>
<evidence type="ECO:0000313" key="3">
    <source>
        <dbReference type="EMBL" id="CAF1071065.1"/>
    </source>
</evidence>
<keyword evidence="1" id="KW-0560">Oxidoreductase</keyword>
<dbReference type="SUPFAM" id="SSF51735">
    <property type="entry name" value="NAD(P)-binding Rossmann-fold domains"/>
    <property type="match status" value="1"/>
</dbReference>
<evidence type="ECO:0000313" key="4">
    <source>
        <dbReference type="EMBL" id="CAF3541907.1"/>
    </source>
</evidence>
<dbReference type="InterPro" id="IPR036291">
    <property type="entry name" value="NAD(P)-bd_dom_sf"/>
</dbReference>
<dbReference type="PRINTS" id="PR00081">
    <property type="entry name" value="GDHRDH"/>
</dbReference>
<dbReference type="EMBL" id="CAJNOQ010004714">
    <property type="protein sequence ID" value="CAF1071065.1"/>
    <property type="molecule type" value="Genomic_DNA"/>
</dbReference>
<proteinExistence type="predicted"/>
<evidence type="ECO:0000313" key="2">
    <source>
        <dbReference type="EMBL" id="CAF0762085.1"/>
    </source>
</evidence>
<name>A0A814LVT1_9BILA</name>
<dbReference type="Proteomes" id="UP000663829">
    <property type="component" value="Unassembled WGS sequence"/>
</dbReference>
<accession>A0A814LVT1</accession>
<dbReference type="Gene3D" id="3.40.50.720">
    <property type="entry name" value="NAD(P)-binding Rossmann-like Domain"/>
    <property type="match status" value="1"/>
</dbReference>
<protein>
    <submittedName>
        <fullName evidence="3">Uncharacterized protein</fullName>
    </submittedName>
</protein>
<dbReference type="GO" id="GO:0016491">
    <property type="term" value="F:oxidoreductase activity"/>
    <property type="evidence" value="ECO:0007669"/>
    <property type="project" value="UniProtKB-KW"/>
</dbReference>
<dbReference type="Proteomes" id="UP000677228">
    <property type="component" value="Unassembled WGS sequence"/>
</dbReference>
<sequence length="349" mass="38917">MYWKPLLSQPETKSALFLLSASVFLLISVCFMQSFTLTGYIVASLVIGFTCRKLASGRSFIHLDYGLTGKVVIITGASSGIGRVVAVELAKLGAKVILGIRGERRAKIIAEDIQHAAKVSPGKVIGYNLDLSDLTTIKSFVDQILEHEQSVDILVNNAGILRKAHSLTVDGFESHFGINHLGHFYLTQLLLPLLIQSKARIIAVSCMTSWSSFDEDRINYQFPLSNYHGMTAYSKSKLAQIWHVSELQRHYGDQGITAFSLHPGVVNTHIWRESPKYVQALLRVLHYLVTKTPFQGAQTVLYCCLADNLKSGVFYADCHEAQPVSLGYNEKLARECWDISEKMIKEKLH</sequence>
<dbReference type="EMBL" id="CAJNOK010000567">
    <property type="protein sequence ID" value="CAF0762085.1"/>
    <property type="molecule type" value="Genomic_DNA"/>
</dbReference>